<sequence length="345" mass="35365">MNSIPPCNASDSASPTDVAPSPVMSDPAVSSLGQRLAAARQAKGWTIDHCAEALHLPRGVLRKLEADEHLGIDYAIYLRSYISNYGRLLGWSEESIRASLPEVRTAQPQLVSTGGISRSRHLLERYARAATYVMFTAVIVVPVVWLGVSGALDHNISHLDPLDAAPVASSAATTGEPVSSASGLAEIEGGAARSPMPLNAPSVVAGVPGAAPAASAPAQPLMASMMPGLDERAAAAPAAPVAAAGVGTAEVGAGSHSLTLTLGLAQASWVEVTSVDGKRLEYGLLPADSQRTFRSDQGLLVRIGNASGATVTLDGQPVALDTYRHANVARFRVAVQGASANAAGF</sequence>
<evidence type="ECO:0000313" key="5">
    <source>
        <dbReference type="Proteomes" id="UP000005234"/>
    </source>
</evidence>
<keyword evidence="2" id="KW-0812">Transmembrane</keyword>
<dbReference type="PANTHER" id="PTHR34475:SF1">
    <property type="entry name" value="CYTOSKELETON PROTEIN RODZ"/>
    <property type="match status" value="1"/>
</dbReference>
<feature type="domain" description="Cytoskeleton protein RodZ-like C-terminal" evidence="3">
    <location>
        <begin position="264"/>
        <end position="332"/>
    </location>
</feature>
<dbReference type="SUPFAM" id="SSF47413">
    <property type="entry name" value="lambda repressor-like DNA-binding domains"/>
    <property type="match status" value="1"/>
</dbReference>
<dbReference type="GO" id="GO:0003677">
    <property type="term" value="F:DNA binding"/>
    <property type="evidence" value="ECO:0007669"/>
    <property type="project" value="InterPro"/>
</dbReference>
<dbReference type="AlphaFoldDB" id="H8L2P0"/>
<dbReference type="CDD" id="cd00093">
    <property type="entry name" value="HTH_XRE"/>
    <property type="match status" value="1"/>
</dbReference>
<dbReference type="Gene3D" id="1.10.260.40">
    <property type="entry name" value="lambda repressor-like DNA-binding domains"/>
    <property type="match status" value="1"/>
</dbReference>
<evidence type="ECO:0000256" key="2">
    <source>
        <dbReference type="SAM" id="Phobius"/>
    </source>
</evidence>
<feature type="transmembrane region" description="Helical" evidence="2">
    <location>
        <begin position="129"/>
        <end position="148"/>
    </location>
</feature>
<dbReference type="STRING" id="767434.Fraau_2015"/>
<reference evidence="4" key="1">
    <citation type="submission" date="2012-02" db="EMBL/GenBank/DDBJ databases">
        <title>The complete genome of Frateuria aurantia DSM 6220.</title>
        <authorList>
            <consortium name="US DOE Joint Genome Institute (JGI-PGF)"/>
            <person name="Lucas S."/>
            <person name="Copeland A."/>
            <person name="Lapidus A."/>
            <person name="Glavina del Rio T."/>
            <person name="Dalin E."/>
            <person name="Tice H."/>
            <person name="Bruce D."/>
            <person name="Goodwin L."/>
            <person name="Pitluck S."/>
            <person name="Peters L."/>
            <person name="Ovchinnikova G."/>
            <person name="Teshima H."/>
            <person name="Kyrpides N."/>
            <person name="Mavromatis K."/>
            <person name="Ivanova N."/>
            <person name="Brettin T."/>
            <person name="Detter J.C."/>
            <person name="Han C."/>
            <person name="Larimer F."/>
            <person name="Land M."/>
            <person name="Hauser L."/>
            <person name="Markowitz V."/>
            <person name="Cheng J.-F."/>
            <person name="Hugenholtz P."/>
            <person name="Woyke T."/>
            <person name="Wu D."/>
            <person name="Brambilla E."/>
            <person name="Klenk H.-P."/>
            <person name="Eisen J.A."/>
        </authorList>
    </citation>
    <scope>NUCLEOTIDE SEQUENCE</scope>
    <source>
        <strain evidence="4">DSM 6220</strain>
    </source>
</reference>
<keyword evidence="2" id="KW-1133">Transmembrane helix</keyword>
<keyword evidence="2" id="KW-0472">Membrane</keyword>
<dbReference type="Pfam" id="PF13464">
    <property type="entry name" value="RodZ_C"/>
    <property type="match status" value="1"/>
</dbReference>
<evidence type="ECO:0000259" key="3">
    <source>
        <dbReference type="Pfam" id="PF13464"/>
    </source>
</evidence>
<protein>
    <recommendedName>
        <fullName evidence="3">Cytoskeleton protein RodZ-like C-terminal domain-containing protein</fullName>
    </recommendedName>
</protein>
<feature type="region of interest" description="Disordered" evidence="1">
    <location>
        <begin position="1"/>
        <end position="26"/>
    </location>
</feature>
<dbReference type="EMBL" id="CP003350">
    <property type="protein sequence ID" value="AFC86399.1"/>
    <property type="molecule type" value="Genomic_DNA"/>
</dbReference>
<dbReference type="Proteomes" id="UP000005234">
    <property type="component" value="Chromosome"/>
</dbReference>
<name>H8L2P0_FRAAD</name>
<dbReference type="PANTHER" id="PTHR34475">
    <property type="match status" value="1"/>
</dbReference>
<dbReference type="InterPro" id="IPR050400">
    <property type="entry name" value="Bact_Cytoskel_RodZ"/>
</dbReference>
<proteinExistence type="predicted"/>
<dbReference type="KEGG" id="fau:Fraau_2015"/>
<dbReference type="InterPro" id="IPR001387">
    <property type="entry name" value="Cro/C1-type_HTH"/>
</dbReference>
<dbReference type="HOGENOM" id="CLU_047530_3_0_6"/>
<keyword evidence="5" id="KW-1185">Reference proteome</keyword>
<gene>
    <name evidence="4" type="ordered locus">Fraau_2015</name>
</gene>
<accession>H8L2P0</accession>
<dbReference type="InterPro" id="IPR010982">
    <property type="entry name" value="Lambda_DNA-bd_dom_sf"/>
</dbReference>
<feature type="compositionally biased region" description="Polar residues" evidence="1">
    <location>
        <begin position="1"/>
        <end position="15"/>
    </location>
</feature>
<dbReference type="InterPro" id="IPR025194">
    <property type="entry name" value="RodZ-like_C"/>
</dbReference>
<organism evidence="4 5">
    <name type="scientific">Frateuria aurantia (strain ATCC 33424 / DSM 6220 / KCTC 2777 / LMG 1558 / NBRC 3245 / NCIMB 13370)</name>
    <name type="common">Acetobacter aurantius</name>
    <dbReference type="NCBI Taxonomy" id="767434"/>
    <lineage>
        <taxon>Bacteria</taxon>
        <taxon>Pseudomonadati</taxon>
        <taxon>Pseudomonadota</taxon>
        <taxon>Gammaproteobacteria</taxon>
        <taxon>Lysobacterales</taxon>
        <taxon>Rhodanobacteraceae</taxon>
        <taxon>Frateuria</taxon>
    </lineage>
</organism>
<evidence type="ECO:0000256" key="1">
    <source>
        <dbReference type="SAM" id="MobiDB-lite"/>
    </source>
</evidence>
<evidence type="ECO:0000313" key="4">
    <source>
        <dbReference type="EMBL" id="AFC86399.1"/>
    </source>
</evidence>
<dbReference type="eggNOG" id="COG1426">
    <property type="taxonomic scope" value="Bacteria"/>
</dbReference>
<dbReference type="Pfam" id="PF13413">
    <property type="entry name" value="HTH_25"/>
    <property type="match status" value="1"/>
</dbReference>